<dbReference type="AlphaFoldDB" id="A0A1D2NLW5"/>
<dbReference type="OrthoDB" id="408532at2759"/>
<keyword evidence="1" id="KW-0732">Signal</keyword>
<dbReference type="Proteomes" id="UP000094527">
    <property type="component" value="Unassembled WGS sequence"/>
</dbReference>
<evidence type="ECO:0000256" key="1">
    <source>
        <dbReference type="SAM" id="SignalP"/>
    </source>
</evidence>
<reference evidence="2 3" key="1">
    <citation type="journal article" date="2016" name="Genome Biol. Evol.">
        <title>Gene Family Evolution Reflects Adaptation to Soil Environmental Stressors in the Genome of the Collembolan Orchesella cincta.</title>
        <authorList>
            <person name="Faddeeva-Vakhrusheva A."/>
            <person name="Derks M.F."/>
            <person name="Anvar S.Y."/>
            <person name="Agamennone V."/>
            <person name="Suring W."/>
            <person name="Smit S."/>
            <person name="van Straalen N.M."/>
            <person name="Roelofs D."/>
        </authorList>
    </citation>
    <scope>NUCLEOTIDE SEQUENCE [LARGE SCALE GENOMIC DNA]</scope>
    <source>
        <tissue evidence="2">Mixed pool</tissue>
    </source>
</reference>
<accession>A0A1D2NLW5</accession>
<organism evidence="2 3">
    <name type="scientific">Orchesella cincta</name>
    <name type="common">Springtail</name>
    <name type="synonym">Podura cincta</name>
    <dbReference type="NCBI Taxonomy" id="48709"/>
    <lineage>
        <taxon>Eukaryota</taxon>
        <taxon>Metazoa</taxon>
        <taxon>Ecdysozoa</taxon>
        <taxon>Arthropoda</taxon>
        <taxon>Hexapoda</taxon>
        <taxon>Collembola</taxon>
        <taxon>Entomobryomorpha</taxon>
        <taxon>Entomobryoidea</taxon>
        <taxon>Orchesellidae</taxon>
        <taxon>Orchesellinae</taxon>
        <taxon>Orchesella</taxon>
    </lineage>
</organism>
<feature type="chain" id="PRO_5008905740" evidence="1">
    <location>
        <begin position="33"/>
        <end position="230"/>
    </location>
</feature>
<evidence type="ECO:0000313" key="3">
    <source>
        <dbReference type="Proteomes" id="UP000094527"/>
    </source>
</evidence>
<comment type="caution">
    <text evidence="2">The sequence shown here is derived from an EMBL/GenBank/DDBJ whole genome shotgun (WGS) entry which is preliminary data.</text>
</comment>
<evidence type="ECO:0000313" key="2">
    <source>
        <dbReference type="EMBL" id="ODN06254.1"/>
    </source>
</evidence>
<keyword evidence="3" id="KW-1185">Reference proteome</keyword>
<gene>
    <name evidence="2" type="ORF">Ocin01_00405</name>
</gene>
<proteinExistence type="predicted"/>
<sequence>MSLKMFMMKRTTTQVLVVIIGLLLSDIQLAQGLKCYFCNGCKGKGTEIECKPPIDAGCVIHAPGNGVVQRDCSNEAAAGLGGKCDGTDKNCYCTTDLCNGGAGKGGSMVIGNSKRTLQFSAVASVAAYLMGTTQGIYDETDNDTSAGGHHWTAVVGHPSGSRTQVLFLQWLQRKKGTETECKPPNDSTCIIHAGLGIVQRGCANEAAALVPEKCDSTDKTCYCTTDLCTG</sequence>
<name>A0A1D2NLW5_ORCCI</name>
<feature type="signal peptide" evidence="1">
    <location>
        <begin position="1"/>
        <end position="32"/>
    </location>
</feature>
<dbReference type="EMBL" id="LJIJ01000008">
    <property type="protein sequence ID" value="ODN06254.1"/>
    <property type="molecule type" value="Genomic_DNA"/>
</dbReference>
<protein>
    <submittedName>
        <fullName evidence="2">Uncharacterized protein</fullName>
    </submittedName>
</protein>